<dbReference type="InterPro" id="IPR005966">
    <property type="entry name" value="D-Cys_desShydrase"/>
</dbReference>
<dbReference type="Gene3D" id="3.40.50.1100">
    <property type="match status" value="2"/>
</dbReference>
<evidence type="ECO:0000313" key="7">
    <source>
        <dbReference type="EMBL" id="HEF65396.1"/>
    </source>
</evidence>
<sequence length="339" mass="35874">MRLAALPRFPLAQLPTPLEEAPSLSRVLGDVRVLVKRDDLTGLALGGNKTRKLEYLIGDARARGATVVLTEGPAQSNHCRQTAAAAARAGLRCLLVLNSLEPDPPLQGNLLLDHLFGAEVHLVAERTARRALLERLARELEQRHERPYVIPTGGSTPVGAVAYVRAALELAEQLVERGIQASRVYLATSTSGGTHAGLALGAKLLGSPFHVVGVAVEDDALAIRERVATLASETAALLGLDVRIVPEEIVVDDRWVGPGYGVPSSETLEAILLAARTEGLVLDPVYTGKAMAALVGQVRRGEVTPGETLVFLHTGGTPALFAQADQLATVFRSGSMGER</sequence>
<comment type="similarity">
    <text evidence="2">Belongs to the ACC deaminase/D-cysteine desulfhydrase family.</text>
</comment>
<gene>
    <name evidence="7" type="ORF">ENP47_07345</name>
</gene>
<dbReference type="InterPro" id="IPR027278">
    <property type="entry name" value="ACCD_DCysDesulf"/>
</dbReference>
<name>A0A7C1X0Q2_THERO</name>
<feature type="domain" description="Tryptophan synthase beta chain-like PALP" evidence="6">
    <location>
        <begin position="12"/>
        <end position="315"/>
    </location>
</feature>
<proteinExistence type="inferred from homology"/>
<evidence type="ECO:0000256" key="3">
    <source>
        <dbReference type="ARBA" id="ARBA00022898"/>
    </source>
</evidence>
<dbReference type="PANTHER" id="PTHR43780">
    <property type="entry name" value="1-AMINOCYCLOPROPANE-1-CARBOXYLATE DEAMINASE-RELATED"/>
    <property type="match status" value="1"/>
</dbReference>
<dbReference type="InterPro" id="IPR001926">
    <property type="entry name" value="TrpB-like_PALP"/>
</dbReference>
<keyword evidence="3 5" id="KW-0663">Pyridoxal phosphate</keyword>
<dbReference type="NCBIfam" id="TIGR01275">
    <property type="entry name" value="ACC_deam_rel"/>
    <property type="match status" value="1"/>
</dbReference>
<dbReference type="SUPFAM" id="SSF53686">
    <property type="entry name" value="Tryptophan synthase beta subunit-like PLP-dependent enzymes"/>
    <property type="match status" value="1"/>
</dbReference>
<dbReference type="EMBL" id="DSJL01000011">
    <property type="protein sequence ID" value="HEF65396.1"/>
    <property type="molecule type" value="Genomic_DNA"/>
</dbReference>
<protein>
    <submittedName>
        <fullName evidence="7">D-cysteine desulfhydrase family protein</fullName>
    </submittedName>
</protein>
<dbReference type="AlphaFoldDB" id="A0A7C1X0Q2"/>
<feature type="active site" description="Nucleophile" evidence="4">
    <location>
        <position position="76"/>
    </location>
</feature>
<accession>A0A7C1X0Q2</accession>
<evidence type="ECO:0000256" key="2">
    <source>
        <dbReference type="ARBA" id="ARBA00008639"/>
    </source>
</evidence>
<feature type="modified residue" description="N6-(pyridoxal phosphate)lysine" evidence="5">
    <location>
        <position position="49"/>
    </location>
</feature>
<dbReference type="GO" id="GO:0019148">
    <property type="term" value="F:D-cysteine desulfhydrase activity"/>
    <property type="evidence" value="ECO:0007669"/>
    <property type="project" value="TreeGrafter"/>
</dbReference>
<evidence type="ECO:0000256" key="4">
    <source>
        <dbReference type="PIRSR" id="PIRSR006278-1"/>
    </source>
</evidence>
<comment type="cofactor">
    <cofactor evidence="1">
        <name>pyridoxal 5'-phosphate</name>
        <dbReference type="ChEBI" id="CHEBI:597326"/>
    </cofactor>
</comment>
<comment type="caution">
    <text evidence="7">The sequence shown here is derived from an EMBL/GenBank/DDBJ whole genome shotgun (WGS) entry which is preliminary data.</text>
</comment>
<reference evidence="7" key="1">
    <citation type="journal article" date="2020" name="mSystems">
        <title>Genome- and Community-Level Interaction Insights into Carbon Utilization and Element Cycling Functions of Hydrothermarchaeota in Hydrothermal Sediment.</title>
        <authorList>
            <person name="Zhou Z."/>
            <person name="Liu Y."/>
            <person name="Xu W."/>
            <person name="Pan J."/>
            <person name="Luo Z.H."/>
            <person name="Li M."/>
        </authorList>
    </citation>
    <scope>NUCLEOTIDE SEQUENCE [LARGE SCALE GENOMIC DNA]</scope>
    <source>
        <strain evidence="7">SpSt-222</strain>
    </source>
</reference>
<dbReference type="PIRSF" id="PIRSF006278">
    <property type="entry name" value="ACCD_DCysDesulf"/>
    <property type="match status" value="1"/>
</dbReference>
<evidence type="ECO:0000256" key="1">
    <source>
        <dbReference type="ARBA" id="ARBA00001933"/>
    </source>
</evidence>
<dbReference type="InterPro" id="IPR036052">
    <property type="entry name" value="TrpB-like_PALP_sf"/>
</dbReference>
<dbReference type="PANTHER" id="PTHR43780:SF2">
    <property type="entry name" value="1-AMINOCYCLOPROPANE-1-CARBOXYLATE DEAMINASE-RELATED"/>
    <property type="match status" value="1"/>
</dbReference>
<organism evidence="7">
    <name type="scientific">Thermomicrobium roseum</name>
    <dbReference type="NCBI Taxonomy" id="500"/>
    <lineage>
        <taxon>Bacteria</taxon>
        <taxon>Pseudomonadati</taxon>
        <taxon>Thermomicrobiota</taxon>
        <taxon>Thermomicrobia</taxon>
        <taxon>Thermomicrobiales</taxon>
        <taxon>Thermomicrobiaceae</taxon>
        <taxon>Thermomicrobium</taxon>
    </lineage>
</organism>
<dbReference type="Pfam" id="PF00291">
    <property type="entry name" value="PALP"/>
    <property type="match status" value="1"/>
</dbReference>
<evidence type="ECO:0000259" key="6">
    <source>
        <dbReference type="Pfam" id="PF00291"/>
    </source>
</evidence>
<evidence type="ECO:0000256" key="5">
    <source>
        <dbReference type="PIRSR" id="PIRSR006278-2"/>
    </source>
</evidence>